<dbReference type="EMBL" id="JAZKKV010000004">
    <property type="protein sequence ID" value="MEE9657569.1"/>
    <property type="molecule type" value="Genomic_DNA"/>
</dbReference>
<reference evidence="1 2" key="1">
    <citation type="submission" date="2023-10" db="EMBL/GenBank/DDBJ databases">
        <title>Wastewater isolates of ESBL- and carbapenemase-producing Gram-negative bacteria from New Zealand.</title>
        <authorList>
            <person name="Straub C."/>
            <person name="Weaver L."/>
            <person name="Cornelius A."/>
            <person name="Mcgill E."/>
            <person name="Dyet K."/>
            <person name="White L."/>
            <person name="Pattis I."/>
        </authorList>
    </citation>
    <scope>NUCLEOTIDE SEQUENCE [LARGE SCALE GENOMIC DNA]</scope>
    <source>
        <strain evidence="1 2">ESBL09</strain>
    </source>
</reference>
<gene>
    <name evidence="1" type="ORF">V4836_26305</name>
</gene>
<dbReference type="RefSeq" id="WP_063160576.1">
    <property type="nucleotide sequence ID" value="NZ_JAZKKV010000004.1"/>
</dbReference>
<comment type="caution">
    <text evidence="1">The sequence shown here is derived from an EMBL/GenBank/DDBJ whole genome shotgun (WGS) entry which is preliminary data.</text>
</comment>
<organism evidence="1 2">
    <name type="scientific">Kluyvera ascorbata</name>
    <dbReference type="NCBI Taxonomy" id="51288"/>
    <lineage>
        <taxon>Bacteria</taxon>
        <taxon>Pseudomonadati</taxon>
        <taxon>Pseudomonadota</taxon>
        <taxon>Gammaproteobacteria</taxon>
        <taxon>Enterobacterales</taxon>
        <taxon>Enterobacteriaceae</taxon>
        <taxon>Kluyvera</taxon>
    </lineage>
</organism>
<protein>
    <submittedName>
        <fullName evidence="1">Uncharacterized protein</fullName>
    </submittedName>
</protein>
<keyword evidence="2" id="KW-1185">Reference proteome</keyword>
<evidence type="ECO:0000313" key="1">
    <source>
        <dbReference type="EMBL" id="MEE9657569.1"/>
    </source>
</evidence>
<proteinExistence type="predicted"/>
<dbReference type="Proteomes" id="UP001331691">
    <property type="component" value="Unassembled WGS sequence"/>
</dbReference>
<dbReference type="AlphaFoldDB" id="A0AB35XID9"/>
<name>A0AB35XID9_9ENTR</name>
<evidence type="ECO:0000313" key="2">
    <source>
        <dbReference type="Proteomes" id="UP001331691"/>
    </source>
</evidence>
<sequence length="112" mass="13043">MNESMSDFREITKEEYNDYEELVDGNFTVIDARWVVSIDMRDDEPTLVIADWNNGDNDEIGSLFDMSHASGEYYKTLKCRYFTGCQATDAIWITYLDLVAHRDVEAFLKSFD</sequence>
<accession>A0AB35XID9</accession>